<evidence type="ECO:0000256" key="1">
    <source>
        <dbReference type="SAM" id="Coils"/>
    </source>
</evidence>
<feature type="transmembrane region" description="Helical" evidence="2">
    <location>
        <begin position="663"/>
        <end position="684"/>
    </location>
</feature>
<evidence type="ECO:0000256" key="2">
    <source>
        <dbReference type="SAM" id="Phobius"/>
    </source>
</evidence>
<organism evidence="3 4">
    <name type="scientific">Sphingobacterium alkalisoli</name>
    <dbReference type="NCBI Taxonomy" id="1874115"/>
    <lineage>
        <taxon>Bacteria</taxon>
        <taxon>Pseudomonadati</taxon>
        <taxon>Bacteroidota</taxon>
        <taxon>Sphingobacteriia</taxon>
        <taxon>Sphingobacteriales</taxon>
        <taxon>Sphingobacteriaceae</taxon>
        <taxon>Sphingobacterium</taxon>
    </lineage>
</organism>
<proteinExistence type="predicted"/>
<accession>A0A4U0H8E3</accession>
<protein>
    <submittedName>
        <fullName evidence="3">Uncharacterized protein</fullName>
    </submittedName>
</protein>
<dbReference type="RefSeq" id="WP_136820051.1">
    <property type="nucleotide sequence ID" value="NZ_BMJX01000002.1"/>
</dbReference>
<evidence type="ECO:0000313" key="4">
    <source>
        <dbReference type="Proteomes" id="UP000309872"/>
    </source>
</evidence>
<feature type="coiled-coil region" evidence="1">
    <location>
        <begin position="568"/>
        <end position="595"/>
    </location>
</feature>
<comment type="caution">
    <text evidence="3">The sequence shown here is derived from an EMBL/GenBank/DDBJ whole genome shotgun (WGS) entry which is preliminary data.</text>
</comment>
<keyword evidence="2" id="KW-1133">Transmembrane helix</keyword>
<gene>
    <name evidence="3" type="ORF">FAZ19_07225</name>
</gene>
<keyword evidence="4" id="KW-1185">Reference proteome</keyword>
<dbReference type="EMBL" id="SUKA01000002">
    <property type="protein sequence ID" value="TJY66702.1"/>
    <property type="molecule type" value="Genomic_DNA"/>
</dbReference>
<dbReference type="AlphaFoldDB" id="A0A4U0H8E3"/>
<keyword evidence="2" id="KW-0812">Transmembrane</keyword>
<dbReference type="OrthoDB" id="1448275at2"/>
<feature type="transmembrane region" description="Helical" evidence="2">
    <location>
        <begin position="600"/>
        <end position="620"/>
    </location>
</feature>
<sequence>MDTQYLDGVFSTVTSYQSKLSETLASLKRATIQEDKETTVATVEDILDSKTIETNDKLTTTSISNESNQKTNDQIGGEQLSINDSIFRISSLDKENSSIQELPLDNTNFSENEQNVTDLLGIFSSYSETSIRDVVKILSYSLLSGEFLTIEKFEEKITLLIQQTQQLITEAEDSIHITAALLNFTNSIIYCLDEYRRFLQYLFANFSKNRSEDYFQIEDESIDTIPDLPDELQNVIRLFKLVLKVSRKDLLINSDPSELRNLALLAHQVEKLKNVQQSVAFALEIKLEFLIHKWDQRYKRKNPESSIKYRIGNTEKSLNGLKNNISKIEEWNNKIYYHYDFCTDSNKYGYYIHDALIKKRKGYSNLSLLELHGLIKFYKDFSKSESELKSIVEYLLDTDFSDRHNYDQYCIEIIRNYAINNYFSLISENKSHNLDKYQEIYLDCKSKLNHLSNNYFLQMKYLEYVLERIDDEYSKSLKENLISVNKKYARKIGEECSSILDEYYVKKEWAKSHDNYIVILPYEESLVDVSSIDKDLPKILFFTSFVLPDYKDSIDFNYSKIRQKFREVKALTSVVHSLKGDLQKLEELNKEFDKKDLKSIEIISLFTAIITFVLSSIPAFKFVETVYQASLFMLSMAASLGIFILLIFSFTRGFSNFFSKQRNWLVFLVIVFLFIVTSFSLISFENKSVNGILEKSVPNRIEKNSIDSLKKDLGIHTKE</sequence>
<keyword evidence="2" id="KW-0472">Membrane</keyword>
<name>A0A4U0H8E3_9SPHI</name>
<dbReference type="Proteomes" id="UP000309872">
    <property type="component" value="Unassembled WGS sequence"/>
</dbReference>
<reference evidence="3 4" key="1">
    <citation type="submission" date="2019-04" db="EMBL/GenBank/DDBJ databases">
        <title>Sphingobacterium olei sp. nov., isolated from oil-contaminated soil.</title>
        <authorList>
            <person name="Liu B."/>
        </authorList>
    </citation>
    <scope>NUCLEOTIDE SEQUENCE [LARGE SCALE GENOMIC DNA]</scope>
    <source>
        <strain evidence="3 4">Y3L14</strain>
    </source>
</reference>
<evidence type="ECO:0000313" key="3">
    <source>
        <dbReference type="EMBL" id="TJY66702.1"/>
    </source>
</evidence>
<keyword evidence="1" id="KW-0175">Coiled coil</keyword>
<feature type="transmembrane region" description="Helical" evidence="2">
    <location>
        <begin position="626"/>
        <end position="651"/>
    </location>
</feature>